<evidence type="ECO:0000313" key="3">
    <source>
        <dbReference type="Proteomes" id="UP000272400"/>
    </source>
</evidence>
<evidence type="ECO:0000259" key="1">
    <source>
        <dbReference type="Pfam" id="PF04167"/>
    </source>
</evidence>
<proteinExistence type="predicted"/>
<keyword evidence="3" id="KW-1185">Reference proteome</keyword>
<gene>
    <name evidence="2" type="ORF">EDD29_5818</name>
</gene>
<feature type="domain" description="DUF402" evidence="1">
    <location>
        <begin position="77"/>
        <end position="208"/>
    </location>
</feature>
<dbReference type="EMBL" id="RJKE01000001">
    <property type="protein sequence ID" value="ROO88158.1"/>
    <property type="molecule type" value="Genomic_DNA"/>
</dbReference>
<comment type="caution">
    <text evidence="2">The sequence shown here is derived from an EMBL/GenBank/DDBJ whole genome shotgun (WGS) entry which is preliminary data.</text>
</comment>
<evidence type="ECO:0000313" key="2">
    <source>
        <dbReference type="EMBL" id="ROO88158.1"/>
    </source>
</evidence>
<accession>A0A3N1D504</accession>
<dbReference type="InterPro" id="IPR007295">
    <property type="entry name" value="DUF402"/>
</dbReference>
<protein>
    <submittedName>
        <fullName evidence="2">Uncharacterized protein DUF402</fullName>
    </submittedName>
</protein>
<dbReference type="Gene3D" id="2.40.380.10">
    <property type="entry name" value="FomD-like"/>
    <property type="match status" value="1"/>
</dbReference>
<sequence length="241" mass="28486">MPGWGNVRRRIWFNPFMTMQQDPATVRFSPGQEILHRQFTGERLVYVRAVRVVAHDELGLRLWIPRNTPMSATMTSDGRGLRDMPFAEWVHVERELTPMRWTGPDIFMYTPPDSGHSVMFFWYPKDQFFGWYVNLEEPGVLWQDENAAGIDITDQDLDMWVNRDLSWSWKDEHELEERLNYPDHYWVADADAVRAEGLRVARQIEQGAFPFDGTWCDFRPDPSWDLPRDLPAGWDRPRVRG</sequence>
<dbReference type="SUPFAM" id="SSF159234">
    <property type="entry name" value="FomD-like"/>
    <property type="match status" value="1"/>
</dbReference>
<dbReference type="InterPro" id="IPR035930">
    <property type="entry name" value="FomD-like_sf"/>
</dbReference>
<dbReference type="Proteomes" id="UP000272400">
    <property type="component" value="Unassembled WGS sequence"/>
</dbReference>
<reference evidence="2 3" key="1">
    <citation type="submission" date="2018-11" db="EMBL/GenBank/DDBJ databases">
        <title>Sequencing the genomes of 1000 actinobacteria strains.</title>
        <authorList>
            <person name="Klenk H.-P."/>
        </authorList>
    </citation>
    <scope>NUCLEOTIDE SEQUENCE [LARGE SCALE GENOMIC DNA]</scope>
    <source>
        <strain evidence="2 3">DSM 44254</strain>
    </source>
</reference>
<organism evidence="2 3">
    <name type="scientific">Actinocorallia herbida</name>
    <dbReference type="NCBI Taxonomy" id="58109"/>
    <lineage>
        <taxon>Bacteria</taxon>
        <taxon>Bacillati</taxon>
        <taxon>Actinomycetota</taxon>
        <taxon>Actinomycetes</taxon>
        <taxon>Streptosporangiales</taxon>
        <taxon>Thermomonosporaceae</taxon>
        <taxon>Actinocorallia</taxon>
    </lineage>
</organism>
<name>A0A3N1D504_9ACTN</name>
<dbReference type="Pfam" id="PF04167">
    <property type="entry name" value="DUF402"/>
    <property type="match status" value="1"/>
</dbReference>
<dbReference type="AlphaFoldDB" id="A0A3N1D504"/>